<keyword evidence="16" id="KW-1185">Reference proteome</keyword>
<keyword evidence="5" id="KW-0677">Repeat</keyword>
<evidence type="ECO:0000256" key="3">
    <source>
        <dbReference type="ARBA" id="ARBA00022606"/>
    </source>
</evidence>
<evidence type="ECO:0000256" key="7">
    <source>
        <dbReference type="ARBA" id="ARBA00023043"/>
    </source>
</evidence>
<feature type="region of interest" description="Disordered" evidence="13">
    <location>
        <begin position="14"/>
        <end position="86"/>
    </location>
</feature>
<comment type="subcellular location">
    <subcellularLocation>
        <location evidence="1">Membrane</location>
        <topology evidence="1">Multi-pass membrane protein</topology>
    </subcellularLocation>
</comment>
<feature type="repeat" description="ANK" evidence="12">
    <location>
        <begin position="624"/>
        <end position="656"/>
    </location>
</feature>
<evidence type="ECO:0000256" key="6">
    <source>
        <dbReference type="ARBA" id="ARBA00022989"/>
    </source>
</evidence>
<feature type="repeat" description="ANK" evidence="12">
    <location>
        <begin position="165"/>
        <end position="197"/>
    </location>
</feature>
<evidence type="ECO:0000259" key="15">
    <source>
        <dbReference type="Pfam" id="PF00520"/>
    </source>
</evidence>
<dbReference type="Pfam" id="PF12796">
    <property type="entry name" value="Ank_2"/>
    <property type="match status" value="4"/>
</dbReference>
<dbReference type="InterPro" id="IPR052076">
    <property type="entry name" value="TRP_cation_channel"/>
</dbReference>
<dbReference type="Gene3D" id="1.10.287.70">
    <property type="match status" value="1"/>
</dbReference>
<keyword evidence="3" id="KW-0716">Sensory transduction</keyword>
<dbReference type="OrthoDB" id="5402602at2759"/>
<reference evidence="17" key="1">
    <citation type="submission" date="2025-08" db="UniProtKB">
        <authorList>
            <consortium name="RefSeq"/>
        </authorList>
    </citation>
    <scope>IDENTIFICATION</scope>
    <source>
        <tissue evidence="17">Whole body</tissue>
    </source>
</reference>
<evidence type="ECO:0000313" key="16">
    <source>
        <dbReference type="Proteomes" id="UP001652626"/>
    </source>
</evidence>
<feature type="transmembrane region" description="Helical" evidence="14">
    <location>
        <begin position="897"/>
        <end position="917"/>
    </location>
</feature>
<dbReference type="Gene3D" id="1.25.40.20">
    <property type="entry name" value="Ankyrin repeat-containing domain"/>
    <property type="match status" value="3"/>
</dbReference>
<evidence type="ECO:0000256" key="5">
    <source>
        <dbReference type="ARBA" id="ARBA00022737"/>
    </source>
</evidence>
<keyword evidence="2" id="KW-0813">Transport</keyword>
<accession>A0A8B8I262</accession>
<keyword evidence="9 14" id="KW-0472">Membrane</keyword>
<dbReference type="RefSeq" id="XP_026490186.2">
    <property type="nucleotide sequence ID" value="XM_026634401.2"/>
</dbReference>
<dbReference type="PROSITE" id="PS50088">
    <property type="entry name" value="ANK_REPEAT"/>
    <property type="match status" value="8"/>
</dbReference>
<dbReference type="PANTHER" id="PTHR47143:SF1">
    <property type="entry name" value="ION_TRANS DOMAIN-CONTAINING PROTEIN"/>
    <property type="match status" value="1"/>
</dbReference>
<feature type="compositionally biased region" description="Basic residues" evidence="13">
    <location>
        <begin position="38"/>
        <end position="47"/>
    </location>
</feature>
<feature type="transmembrane region" description="Helical" evidence="14">
    <location>
        <begin position="757"/>
        <end position="782"/>
    </location>
</feature>
<feature type="repeat" description="ANK" evidence="12">
    <location>
        <begin position="443"/>
        <end position="475"/>
    </location>
</feature>
<dbReference type="PROSITE" id="PS50297">
    <property type="entry name" value="ANK_REP_REGION"/>
    <property type="match status" value="7"/>
</dbReference>
<organism evidence="16 17">
    <name type="scientific">Vanessa tameamea</name>
    <name type="common">Kamehameha butterfly</name>
    <dbReference type="NCBI Taxonomy" id="334116"/>
    <lineage>
        <taxon>Eukaryota</taxon>
        <taxon>Metazoa</taxon>
        <taxon>Ecdysozoa</taxon>
        <taxon>Arthropoda</taxon>
        <taxon>Hexapoda</taxon>
        <taxon>Insecta</taxon>
        <taxon>Pterygota</taxon>
        <taxon>Neoptera</taxon>
        <taxon>Endopterygota</taxon>
        <taxon>Lepidoptera</taxon>
        <taxon>Glossata</taxon>
        <taxon>Ditrysia</taxon>
        <taxon>Papilionoidea</taxon>
        <taxon>Nymphalidae</taxon>
        <taxon>Nymphalinae</taxon>
        <taxon>Vanessa</taxon>
    </lineage>
</organism>
<gene>
    <name evidence="17" type="primary">LOC113396466</name>
</gene>
<evidence type="ECO:0000256" key="10">
    <source>
        <dbReference type="ARBA" id="ARBA00023180"/>
    </source>
</evidence>
<dbReference type="OMA" id="TWKDNID"/>
<keyword evidence="7 12" id="KW-0040">ANK repeat</keyword>
<dbReference type="PANTHER" id="PTHR47143">
    <property type="entry name" value="TRANSIENT RECEPTOR POTENTIAL CATION CHANNEL PROTEIN PAINLESS"/>
    <property type="match status" value="1"/>
</dbReference>
<dbReference type="SMART" id="SM00248">
    <property type="entry name" value="ANK"/>
    <property type="match status" value="14"/>
</dbReference>
<feature type="domain" description="Ion transport" evidence="15">
    <location>
        <begin position="765"/>
        <end position="994"/>
    </location>
</feature>
<evidence type="ECO:0000256" key="11">
    <source>
        <dbReference type="ARBA" id="ARBA00023303"/>
    </source>
</evidence>
<keyword evidence="6 14" id="KW-1133">Transmembrane helix</keyword>
<name>A0A8B8I262_VANTA</name>
<evidence type="ECO:0000256" key="13">
    <source>
        <dbReference type="SAM" id="MobiDB-lite"/>
    </source>
</evidence>
<evidence type="ECO:0000256" key="8">
    <source>
        <dbReference type="ARBA" id="ARBA00023065"/>
    </source>
</evidence>
<proteinExistence type="predicted"/>
<protein>
    <submittedName>
        <fullName evidence="17">Transient receptor potential channel pyrexia-like isoform X1</fullName>
    </submittedName>
</protein>
<feature type="repeat" description="ANK" evidence="12">
    <location>
        <begin position="553"/>
        <end position="585"/>
    </location>
</feature>
<feature type="repeat" description="ANK" evidence="12">
    <location>
        <begin position="336"/>
        <end position="368"/>
    </location>
</feature>
<evidence type="ECO:0000256" key="1">
    <source>
        <dbReference type="ARBA" id="ARBA00004141"/>
    </source>
</evidence>
<dbReference type="InterPro" id="IPR005821">
    <property type="entry name" value="Ion_trans_dom"/>
</dbReference>
<feature type="transmembrane region" description="Helical" evidence="14">
    <location>
        <begin position="797"/>
        <end position="819"/>
    </location>
</feature>
<feature type="repeat" description="ANK" evidence="12">
    <location>
        <begin position="257"/>
        <end position="289"/>
    </location>
</feature>
<dbReference type="AlphaFoldDB" id="A0A8B8I262"/>
<keyword evidence="11" id="KW-0407">Ion channel</keyword>
<dbReference type="Pfam" id="PF00520">
    <property type="entry name" value="Ion_trans"/>
    <property type="match status" value="1"/>
</dbReference>
<evidence type="ECO:0000256" key="4">
    <source>
        <dbReference type="ARBA" id="ARBA00022692"/>
    </source>
</evidence>
<dbReference type="PRINTS" id="PR01415">
    <property type="entry name" value="ANKYRIN"/>
</dbReference>
<dbReference type="Pfam" id="PF13606">
    <property type="entry name" value="Ank_3"/>
    <property type="match status" value="1"/>
</dbReference>
<feature type="repeat" description="ANK" evidence="12">
    <location>
        <begin position="590"/>
        <end position="613"/>
    </location>
</feature>
<dbReference type="InterPro" id="IPR036770">
    <property type="entry name" value="Ankyrin_rpt-contain_sf"/>
</dbReference>
<dbReference type="GO" id="GO:0034703">
    <property type="term" value="C:cation channel complex"/>
    <property type="evidence" value="ECO:0007669"/>
    <property type="project" value="UniProtKB-ARBA"/>
</dbReference>
<feature type="transmembrane region" description="Helical" evidence="14">
    <location>
        <begin position="831"/>
        <end position="851"/>
    </location>
</feature>
<evidence type="ECO:0000313" key="17">
    <source>
        <dbReference type="RefSeq" id="XP_026490186.2"/>
    </source>
</evidence>
<dbReference type="Pfam" id="PF13857">
    <property type="entry name" value="Ank_5"/>
    <property type="match status" value="1"/>
</dbReference>
<feature type="transmembrane region" description="Helical" evidence="14">
    <location>
        <begin position="961"/>
        <end position="984"/>
    </location>
</feature>
<sequence length="1186" mass="133690">MWKKGFPSLCLKDVEKGTPEEDETSTPLLSPNVSGRLRPLRPQKPHVKGNGTSSPSRHHALKKLKLEPPSVISTPDDTPAPDTAEWPKKWRRSDRRLRRLNTELLEAIEAHNVEEIERLLRGGANANATCRLDLVSACHVAALEGGDALELLVKYGAEKHRYDRLGRTPLHLAAYAGNARQMAVLLDFPEDMQRRVDNDDMSSEAEEEVKKISKLTKEMVNMRCDLGDVDIILPKAWKDNIDHNCMDIKGTLPLLQPGWTPLHVAASCARRHCTRLLLAAGADPNVLDVKGQSPLDVAGLAHYHDKDINPSNFTEVVKMLLNAGSQFNSMKGSGFNVDTPLHIAAELGNIDCIKELLDAGVSITCLNSSGQTPLHVCVKNELEEPLQILANYATKDINPLTAMVDVKDKDGYTVLQAAVRAAWVPGVCIALESGADVTMKANDGETPIHSAATLGNLDVLNEILSLAKQKDFIDYQNEEGETPLMKAIINGHLNCVEAILNDGASIKLTMPGDINVLHIAAEYGHIDILKFLIEYDENATEEMINAVTSPDRRGFGPIHFTVFNNNTDCLIYLISKNADIRLRTTSSPHKSSTPLHLAAMKNYEEIAKIILNNDRTTLHEVNSLGWYPLHTAGHHGSRDLVALLLQEGADLSGYTDGPKKYRRTAIDMIINNISKPTTFLEDVFDSYISANSNNFQDSKCEVTVDYRILMPTICEMEQMKVIEALLKTGNRHGQRRLLVHPLVESFLYLKWKALLPFFYTIIAVYSLFVSSLTIFIIGVFFYKDTNTKPPPFLNPNIWGYIVYTTIGLIIIQELFYMNIKSTRYFLQLETWIKFWSISLSAVLPLTVIFVPLTTAEWPRHVATCALLLSWIELMFLLSRFPNWGYYVLMFGKVAANVIKILLTFAFLVIGFSLSFMIQFHSEIPFDGPWAAIVKTMVMMTSEFDYSALFDKEHTQELATSLIIVRLIFVIFLILAAIVLMNLMVGVAVNDINDLEILGNIRRLAKQVEFLGTLDNLVYNKFVGKILPNRLSKSIRNKRKVMGVMSFCPGKARWRIHKSIPTRIRNAIMDKAQQQKKQMEMETNMESFRMKIDEMYEAITKKKEIKEKSETIRKEVRGVQKLKYDEIIDRLNNLDDGVTKVKGQVADYIEETKCPIEEINVKMDQMSLEMEDIKQFLRRLETKLGSL</sequence>
<dbReference type="GeneID" id="113396466"/>
<evidence type="ECO:0000256" key="9">
    <source>
        <dbReference type="ARBA" id="ARBA00023136"/>
    </source>
</evidence>
<dbReference type="SUPFAM" id="SSF48403">
    <property type="entry name" value="Ankyrin repeat"/>
    <property type="match status" value="2"/>
</dbReference>
<feature type="repeat" description="ANK" evidence="12">
    <location>
        <begin position="479"/>
        <end position="511"/>
    </location>
</feature>
<keyword evidence="4 14" id="KW-0812">Transmembrane</keyword>
<dbReference type="GO" id="GO:0005216">
    <property type="term" value="F:monoatomic ion channel activity"/>
    <property type="evidence" value="ECO:0007669"/>
    <property type="project" value="InterPro"/>
</dbReference>
<evidence type="ECO:0000256" key="14">
    <source>
        <dbReference type="SAM" id="Phobius"/>
    </source>
</evidence>
<dbReference type="InterPro" id="IPR002110">
    <property type="entry name" value="Ankyrin_rpt"/>
</dbReference>
<keyword evidence="8" id="KW-0406">Ion transport</keyword>
<feature type="transmembrane region" description="Helical" evidence="14">
    <location>
        <begin position="857"/>
        <end position="877"/>
    </location>
</feature>
<dbReference type="Proteomes" id="UP001652626">
    <property type="component" value="Chromosome 25"/>
</dbReference>
<evidence type="ECO:0000256" key="12">
    <source>
        <dbReference type="PROSITE-ProRule" id="PRU00023"/>
    </source>
</evidence>
<evidence type="ECO:0000256" key="2">
    <source>
        <dbReference type="ARBA" id="ARBA00022448"/>
    </source>
</evidence>
<keyword evidence="10" id="KW-0325">Glycoprotein</keyword>